<dbReference type="OrthoDB" id="8581221at2"/>
<name>A0A2S5DEG8_9NEIS</name>
<protein>
    <submittedName>
        <fullName evidence="1">Uncharacterized protein</fullName>
    </submittedName>
</protein>
<accession>A0A2S5DEG8</accession>
<proteinExistence type="predicted"/>
<keyword evidence="2" id="KW-1185">Reference proteome</keyword>
<sequence length="77" mass="8862">MHRQAPVSNELRRRSVFVSPSGVHSVVLRHDLASFKQRLHALERVIAEWFITLTNEQIAVLGEQINFSKMFTHISPP</sequence>
<gene>
    <name evidence="1" type="ORF">C2I19_14055</name>
</gene>
<dbReference type="Proteomes" id="UP000237082">
    <property type="component" value="Unassembled WGS sequence"/>
</dbReference>
<comment type="caution">
    <text evidence="1">The sequence shown here is derived from an EMBL/GenBank/DDBJ whole genome shotgun (WGS) entry which is preliminary data.</text>
</comment>
<evidence type="ECO:0000313" key="1">
    <source>
        <dbReference type="EMBL" id="POZ61372.1"/>
    </source>
</evidence>
<reference evidence="2" key="1">
    <citation type="submission" date="2018-02" db="EMBL/GenBank/DDBJ databases">
        <authorList>
            <person name="O'Hara-Hanley K."/>
            <person name="Soby S."/>
        </authorList>
    </citation>
    <scope>NUCLEOTIDE SEQUENCE [LARGE SCALE GENOMIC DNA]</scope>
    <source>
        <strain evidence="2">MWU14-2602</strain>
    </source>
</reference>
<dbReference type="AlphaFoldDB" id="A0A2S5DEG8"/>
<evidence type="ECO:0000313" key="2">
    <source>
        <dbReference type="Proteomes" id="UP000237082"/>
    </source>
</evidence>
<organism evidence="1 2">
    <name type="scientific">Chromobacterium alticapitis</name>
    <dbReference type="NCBI Taxonomy" id="2073169"/>
    <lineage>
        <taxon>Bacteria</taxon>
        <taxon>Pseudomonadati</taxon>
        <taxon>Pseudomonadota</taxon>
        <taxon>Betaproteobacteria</taxon>
        <taxon>Neisseriales</taxon>
        <taxon>Chromobacteriaceae</taxon>
        <taxon>Chromobacterium</taxon>
    </lineage>
</organism>
<dbReference type="EMBL" id="PQWB01000056">
    <property type="protein sequence ID" value="POZ61372.1"/>
    <property type="molecule type" value="Genomic_DNA"/>
</dbReference>